<protein>
    <submittedName>
        <fullName evidence="3">Uncharacterized protein</fullName>
    </submittedName>
</protein>
<name>A0A1I8GIW4_9PLAT</name>
<keyword evidence="2" id="KW-1185">Reference proteome</keyword>
<organism evidence="2 3">
    <name type="scientific">Macrostomum lignano</name>
    <dbReference type="NCBI Taxonomy" id="282301"/>
    <lineage>
        <taxon>Eukaryota</taxon>
        <taxon>Metazoa</taxon>
        <taxon>Spiralia</taxon>
        <taxon>Lophotrochozoa</taxon>
        <taxon>Platyhelminthes</taxon>
        <taxon>Rhabditophora</taxon>
        <taxon>Macrostomorpha</taxon>
        <taxon>Macrostomida</taxon>
        <taxon>Macrostomidae</taxon>
        <taxon>Macrostomum</taxon>
    </lineage>
</organism>
<dbReference type="AlphaFoldDB" id="A0A1I8GIW4"/>
<keyword evidence="1" id="KW-0472">Membrane</keyword>
<keyword evidence="1" id="KW-0812">Transmembrane</keyword>
<dbReference type="Proteomes" id="UP000095280">
    <property type="component" value="Unplaced"/>
</dbReference>
<evidence type="ECO:0000256" key="1">
    <source>
        <dbReference type="SAM" id="Phobius"/>
    </source>
</evidence>
<feature type="transmembrane region" description="Helical" evidence="1">
    <location>
        <begin position="6"/>
        <end position="30"/>
    </location>
</feature>
<keyword evidence="1" id="KW-1133">Transmembrane helix</keyword>
<reference evidence="3" key="1">
    <citation type="submission" date="2016-11" db="UniProtKB">
        <authorList>
            <consortium name="WormBaseParasite"/>
        </authorList>
    </citation>
    <scope>IDENTIFICATION</scope>
</reference>
<proteinExistence type="predicted"/>
<sequence length="37" mass="4283">MILAHSPMLYLFPCVSAPLFIRFVCMFLCLSTQKFIT</sequence>
<dbReference type="WBParaSite" id="maker-uti_cns_0002038-snap-gene-0.7-mRNA-1">
    <property type="protein sequence ID" value="maker-uti_cns_0002038-snap-gene-0.7-mRNA-1"/>
    <property type="gene ID" value="maker-uti_cns_0002038-snap-gene-0.7"/>
</dbReference>
<evidence type="ECO:0000313" key="2">
    <source>
        <dbReference type="Proteomes" id="UP000095280"/>
    </source>
</evidence>
<accession>A0A1I8GIW4</accession>
<evidence type="ECO:0000313" key="3">
    <source>
        <dbReference type="WBParaSite" id="maker-uti_cns_0002038-snap-gene-0.7-mRNA-1"/>
    </source>
</evidence>